<dbReference type="Proteomes" id="UP000471152">
    <property type="component" value="Unassembled WGS sequence"/>
</dbReference>
<evidence type="ECO:0000313" key="2">
    <source>
        <dbReference type="EMBL" id="NEN50404.1"/>
    </source>
</evidence>
<gene>
    <name evidence="2" type="ORF">G3R41_05530</name>
    <name evidence="1" type="ORF">GCU67_05530</name>
</gene>
<evidence type="ECO:0000313" key="4">
    <source>
        <dbReference type="Proteomes" id="UP000471152"/>
    </source>
</evidence>
<sequence length="90" mass="10211">MADDEIEIDAQGENSYLVVQPSELEDVRTFVTVSPEVMDRLGSDDEEDVVRRTVLFLRKHQEVADFPEVIDLEDVIAGYDDYLESMATAD</sequence>
<dbReference type="AlphaFoldDB" id="A0A6P0H8L0"/>
<protein>
    <submittedName>
        <fullName evidence="2">Uncharacterized protein</fullName>
    </submittedName>
</protein>
<dbReference type="EMBL" id="JAAGWB010000013">
    <property type="protein sequence ID" value="NEN50404.1"/>
    <property type="molecule type" value="Genomic_DNA"/>
</dbReference>
<accession>A0A6P0H8L0</accession>
<reference evidence="2 4" key="2">
    <citation type="submission" date="2020-02" db="EMBL/GenBank/DDBJ databases">
        <title>The WGS of Modestobacter muralis DSM 100205.</title>
        <authorList>
            <person name="Jiang Z."/>
        </authorList>
    </citation>
    <scope>NUCLEOTIDE SEQUENCE [LARGE SCALE GENOMIC DNA]</scope>
    <source>
        <strain evidence="2 4">DSM 100205</strain>
    </source>
</reference>
<name>A0A6P0H8L0_9ACTN</name>
<proteinExistence type="predicted"/>
<dbReference type="Proteomes" id="UP000468828">
    <property type="component" value="Unassembled WGS sequence"/>
</dbReference>
<dbReference type="RefSeq" id="WP_163610064.1">
    <property type="nucleotide sequence ID" value="NZ_JAAGWB010000013.1"/>
</dbReference>
<keyword evidence="3" id="KW-1185">Reference proteome</keyword>
<comment type="caution">
    <text evidence="2">The sequence shown here is derived from an EMBL/GenBank/DDBJ whole genome shotgun (WGS) entry which is preliminary data.</text>
</comment>
<evidence type="ECO:0000313" key="1">
    <source>
        <dbReference type="EMBL" id="NEK93637.1"/>
    </source>
</evidence>
<organism evidence="2 4">
    <name type="scientific">Modestobacter muralis</name>
    <dbReference type="NCBI Taxonomy" id="1608614"/>
    <lineage>
        <taxon>Bacteria</taxon>
        <taxon>Bacillati</taxon>
        <taxon>Actinomycetota</taxon>
        <taxon>Actinomycetes</taxon>
        <taxon>Geodermatophilales</taxon>
        <taxon>Geodermatophilaceae</taxon>
        <taxon>Modestobacter</taxon>
    </lineage>
</organism>
<dbReference type="EMBL" id="JAAGWH010000013">
    <property type="protein sequence ID" value="NEK93637.1"/>
    <property type="molecule type" value="Genomic_DNA"/>
</dbReference>
<evidence type="ECO:0000313" key="3">
    <source>
        <dbReference type="Proteomes" id="UP000468828"/>
    </source>
</evidence>
<reference evidence="1 3" key="1">
    <citation type="submission" date="2020-01" db="EMBL/GenBank/DDBJ databases">
        <title>the WGS Modestobacter muralis CPCC 204518.</title>
        <authorList>
            <person name="Jiang Z."/>
        </authorList>
    </citation>
    <scope>NUCLEOTIDE SEQUENCE [LARGE SCALE GENOMIC DNA]</scope>
    <source>
        <strain evidence="1 3">DSM 100205</strain>
    </source>
</reference>